<proteinExistence type="predicted"/>
<reference evidence="1" key="1">
    <citation type="journal article" date="2014" name="Front. Microbiol.">
        <title>High frequency of phylogenetically diverse reductive dehalogenase-homologous genes in deep subseafloor sedimentary metagenomes.</title>
        <authorList>
            <person name="Kawai M."/>
            <person name="Futagami T."/>
            <person name="Toyoda A."/>
            <person name="Takaki Y."/>
            <person name="Nishi S."/>
            <person name="Hori S."/>
            <person name="Arai W."/>
            <person name="Tsubouchi T."/>
            <person name="Morono Y."/>
            <person name="Uchiyama I."/>
            <person name="Ito T."/>
            <person name="Fujiyama A."/>
            <person name="Inagaki F."/>
            <person name="Takami H."/>
        </authorList>
    </citation>
    <scope>NUCLEOTIDE SEQUENCE</scope>
    <source>
        <strain evidence="1">Expedition CK06-06</strain>
    </source>
</reference>
<gene>
    <name evidence="1" type="ORF">S03H2_66184</name>
</gene>
<accession>X1K9C5</accession>
<dbReference type="AlphaFoldDB" id="X1K9C5"/>
<evidence type="ECO:0000313" key="1">
    <source>
        <dbReference type="EMBL" id="GAH78663.1"/>
    </source>
</evidence>
<sequence>AVDISSDFSRHKASNILLVLNQSIYIQGNLLSREELKFADIIINPQVSDVNAYELGRYRECIDSGITTCRKMIPELKRLIMDTTFKWILSSE</sequence>
<name>X1K9C5_9ZZZZ</name>
<protein>
    <submittedName>
        <fullName evidence="1">Uncharacterized protein</fullName>
    </submittedName>
</protein>
<organism evidence="1">
    <name type="scientific">marine sediment metagenome</name>
    <dbReference type="NCBI Taxonomy" id="412755"/>
    <lineage>
        <taxon>unclassified sequences</taxon>
        <taxon>metagenomes</taxon>
        <taxon>ecological metagenomes</taxon>
    </lineage>
</organism>
<dbReference type="EMBL" id="BARU01043184">
    <property type="protein sequence ID" value="GAH78663.1"/>
    <property type="molecule type" value="Genomic_DNA"/>
</dbReference>
<feature type="non-terminal residue" evidence="1">
    <location>
        <position position="1"/>
    </location>
</feature>
<comment type="caution">
    <text evidence="1">The sequence shown here is derived from an EMBL/GenBank/DDBJ whole genome shotgun (WGS) entry which is preliminary data.</text>
</comment>